<keyword evidence="3" id="KW-1185">Reference proteome</keyword>
<comment type="caution">
    <text evidence="2">The sequence shown here is derived from an EMBL/GenBank/DDBJ whole genome shotgun (WGS) entry which is preliminary data.</text>
</comment>
<organism evidence="2 3">
    <name type="scientific">Methylobacterium isbiliense</name>
    <dbReference type="NCBI Taxonomy" id="315478"/>
    <lineage>
        <taxon>Bacteria</taxon>
        <taxon>Pseudomonadati</taxon>
        <taxon>Pseudomonadota</taxon>
        <taxon>Alphaproteobacteria</taxon>
        <taxon>Hyphomicrobiales</taxon>
        <taxon>Methylobacteriaceae</taxon>
        <taxon>Methylobacterium</taxon>
    </lineage>
</organism>
<dbReference type="EMBL" id="BPQQ01000034">
    <property type="protein sequence ID" value="GJE01126.1"/>
    <property type="molecule type" value="Genomic_DNA"/>
</dbReference>
<sequence>MQRFAVKLNAGGQVTLQPEVRDGIGARPGDELSLVLDGTHATLARAEPGLARMREIAWHARAAGATPDPGEDPIGDALVAEDERTKSRP</sequence>
<evidence type="ECO:0000256" key="1">
    <source>
        <dbReference type="SAM" id="MobiDB-lite"/>
    </source>
</evidence>
<gene>
    <name evidence="2" type="ORF">GMJLKIPL_3055</name>
</gene>
<evidence type="ECO:0000313" key="2">
    <source>
        <dbReference type="EMBL" id="GJE01126.1"/>
    </source>
</evidence>
<reference evidence="2" key="2">
    <citation type="submission" date="2021-08" db="EMBL/GenBank/DDBJ databases">
        <authorList>
            <person name="Tani A."/>
            <person name="Ola A."/>
            <person name="Ogura Y."/>
            <person name="Katsura K."/>
            <person name="Hayashi T."/>
        </authorList>
    </citation>
    <scope>NUCLEOTIDE SEQUENCE</scope>
    <source>
        <strain evidence="2">DSM 17168</strain>
    </source>
</reference>
<dbReference type="Proteomes" id="UP001055153">
    <property type="component" value="Unassembled WGS sequence"/>
</dbReference>
<dbReference type="InterPro" id="IPR037914">
    <property type="entry name" value="SpoVT-AbrB_sf"/>
</dbReference>
<feature type="region of interest" description="Disordered" evidence="1">
    <location>
        <begin position="62"/>
        <end position="89"/>
    </location>
</feature>
<dbReference type="SUPFAM" id="SSF89447">
    <property type="entry name" value="AbrB/MazE/MraZ-like"/>
    <property type="match status" value="1"/>
</dbReference>
<dbReference type="RefSeq" id="WP_238235929.1">
    <property type="nucleotide sequence ID" value="NZ_BPQQ01000034.1"/>
</dbReference>
<evidence type="ECO:0008006" key="4">
    <source>
        <dbReference type="Google" id="ProtNLM"/>
    </source>
</evidence>
<accession>A0ABQ4SFG2</accession>
<proteinExistence type="predicted"/>
<evidence type="ECO:0000313" key="3">
    <source>
        <dbReference type="Proteomes" id="UP001055153"/>
    </source>
</evidence>
<reference evidence="2" key="1">
    <citation type="journal article" date="2021" name="Front. Microbiol.">
        <title>Comprehensive Comparative Genomics and Phenotyping of Methylobacterium Species.</title>
        <authorList>
            <person name="Alessa O."/>
            <person name="Ogura Y."/>
            <person name="Fujitani Y."/>
            <person name="Takami H."/>
            <person name="Hayashi T."/>
            <person name="Sahin N."/>
            <person name="Tani A."/>
        </authorList>
    </citation>
    <scope>NUCLEOTIDE SEQUENCE</scope>
    <source>
        <strain evidence="2">DSM 17168</strain>
    </source>
</reference>
<name>A0ABQ4SFG2_9HYPH</name>
<protein>
    <recommendedName>
        <fullName evidence="4">SpoVT-AbrB domain-containing protein</fullName>
    </recommendedName>
</protein>